<evidence type="ECO:0008006" key="5">
    <source>
        <dbReference type="Google" id="ProtNLM"/>
    </source>
</evidence>
<dbReference type="OrthoDB" id="250171at2"/>
<proteinExistence type="predicted"/>
<keyword evidence="2" id="KW-1133">Transmembrane helix</keyword>
<reference evidence="3 4" key="1">
    <citation type="submission" date="2019-02" db="EMBL/GenBank/DDBJ databases">
        <title>Deep-cultivation of Planctomycetes and their phenomic and genomic characterization uncovers novel biology.</title>
        <authorList>
            <person name="Wiegand S."/>
            <person name="Jogler M."/>
            <person name="Boedeker C."/>
            <person name="Pinto D."/>
            <person name="Vollmers J."/>
            <person name="Rivas-Marin E."/>
            <person name="Kohn T."/>
            <person name="Peeters S.H."/>
            <person name="Heuer A."/>
            <person name="Rast P."/>
            <person name="Oberbeckmann S."/>
            <person name="Bunk B."/>
            <person name="Jeske O."/>
            <person name="Meyerdierks A."/>
            <person name="Storesund J.E."/>
            <person name="Kallscheuer N."/>
            <person name="Luecker S."/>
            <person name="Lage O.M."/>
            <person name="Pohl T."/>
            <person name="Merkel B.J."/>
            <person name="Hornburger P."/>
            <person name="Mueller R.-W."/>
            <person name="Bruemmer F."/>
            <person name="Labrenz M."/>
            <person name="Spormann A.M."/>
            <person name="Op den Camp H."/>
            <person name="Overmann J."/>
            <person name="Amann R."/>
            <person name="Jetten M.S.M."/>
            <person name="Mascher T."/>
            <person name="Medema M.H."/>
            <person name="Devos D.P."/>
            <person name="Kaster A.-K."/>
            <person name="Ovreas L."/>
            <person name="Rohde M."/>
            <person name="Galperin M.Y."/>
            <person name="Jogler C."/>
        </authorList>
    </citation>
    <scope>NUCLEOTIDE SEQUENCE [LARGE SCALE GENOMIC DNA]</scope>
    <source>
        <strain evidence="3 4">EC9</strain>
    </source>
</reference>
<feature type="transmembrane region" description="Helical" evidence="2">
    <location>
        <begin position="53"/>
        <end position="73"/>
    </location>
</feature>
<keyword evidence="2" id="KW-0472">Membrane</keyword>
<evidence type="ECO:0000313" key="3">
    <source>
        <dbReference type="EMBL" id="QDS90689.1"/>
    </source>
</evidence>
<feature type="transmembrane region" description="Helical" evidence="2">
    <location>
        <begin position="20"/>
        <end position="41"/>
    </location>
</feature>
<feature type="compositionally biased region" description="Basic and acidic residues" evidence="1">
    <location>
        <begin position="526"/>
        <end position="540"/>
    </location>
</feature>
<dbReference type="AlphaFoldDB" id="A0A517M724"/>
<feature type="compositionally biased region" description="Low complexity" evidence="1">
    <location>
        <begin position="432"/>
        <end position="443"/>
    </location>
</feature>
<evidence type="ECO:0000256" key="2">
    <source>
        <dbReference type="SAM" id="Phobius"/>
    </source>
</evidence>
<feature type="region of interest" description="Disordered" evidence="1">
    <location>
        <begin position="323"/>
        <end position="358"/>
    </location>
</feature>
<name>A0A517M724_9BACT</name>
<dbReference type="RefSeq" id="WP_145348461.1">
    <property type="nucleotide sequence ID" value="NZ_CP036261.1"/>
</dbReference>
<protein>
    <recommendedName>
        <fullName evidence="5">Chromosome partition protein Smc</fullName>
    </recommendedName>
</protein>
<evidence type="ECO:0000256" key="1">
    <source>
        <dbReference type="SAM" id="MobiDB-lite"/>
    </source>
</evidence>
<gene>
    <name evidence="3" type="ORF">EC9_49040</name>
</gene>
<keyword evidence="4" id="KW-1185">Reference proteome</keyword>
<feature type="compositionally biased region" description="Gly residues" evidence="1">
    <location>
        <begin position="444"/>
        <end position="462"/>
    </location>
</feature>
<dbReference type="EMBL" id="CP036261">
    <property type="protein sequence ID" value="QDS90689.1"/>
    <property type="molecule type" value="Genomic_DNA"/>
</dbReference>
<feature type="compositionally biased region" description="Basic and acidic residues" evidence="1">
    <location>
        <begin position="323"/>
        <end position="356"/>
    </location>
</feature>
<dbReference type="KEGG" id="ruv:EC9_49040"/>
<dbReference type="Proteomes" id="UP000319557">
    <property type="component" value="Chromosome"/>
</dbReference>
<feature type="region of interest" description="Disordered" evidence="1">
    <location>
        <begin position="432"/>
        <end position="555"/>
    </location>
</feature>
<evidence type="ECO:0000313" key="4">
    <source>
        <dbReference type="Proteomes" id="UP000319557"/>
    </source>
</evidence>
<feature type="transmembrane region" description="Helical" evidence="2">
    <location>
        <begin position="141"/>
        <end position="158"/>
    </location>
</feature>
<accession>A0A517M724</accession>
<keyword evidence="2" id="KW-0812">Transmembrane</keyword>
<sequence length="555" mass="61553">MDHVRHQVARVRRRLMLQKFASIFCWSLFAALCIALLALAVPKLWALSFDLDTWRLSWLAAAVAAAVVIAGVVTRWTAPSMNDAAIAIDQQFGLKERISSSLSMSEAELDSEIGKALLADAARRAEKLDVSEQFRHRVQRIALLPLAPCAVMAVLLFIPDATQDNQAQASVDTASQQQIKTAAEELKKKLAIRRKRAEAQGLKDAGDLFKKIEADLDQLGQRKDMDQKQAMVALNDIKKQLQERRDQMGSKEEMRKQLAGLKDMQRGPADKLASAMQRGELGKAEDEIKKLVKKLNDGTMTKAEQKQLENQIAKMQEAIEKAVEKHEQAKQDLQKKIDQAKQEGRSEDAEKLEKELQQMQQMDQQMQQMQQMAEGLAQAKEAMQKGDASSAAESLEQLAEELGEMQNEMDQLEEMMDQLSQAKQQMRCQSCQGSGCQQCQGSGQFPGKGGGKGDGGDGMGEGEGGKGDRPEEETETGNYESQVRTKPKNGSGIAAGFANGPNRKGVTREEIKSAVINAMQEESDPLEDRPLPRAEREHTEQYFNLLRQGSSEPDR</sequence>
<organism evidence="3 4">
    <name type="scientific">Rosistilla ulvae</name>
    <dbReference type="NCBI Taxonomy" id="1930277"/>
    <lineage>
        <taxon>Bacteria</taxon>
        <taxon>Pseudomonadati</taxon>
        <taxon>Planctomycetota</taxon>
        <taxon>Planctomycetia</taxon>
        <taxon>Pirellulales</taxon>
        <taxon>Pirellulaceae</taxon>
        <taxon>Rosistilla</taxon>
    </lineage>
</organism>